<keyword evidence="6" id="KW-1185">Reference proteome</keyword>
<reference evidence="5 6" key="1">
    <citation type="submission" date="2019-01" db="EMBL/GenBank/DDBJ databases">
        <title>Sequencing of cultivated peanut Arachis hypogaea provides insights into genome evolution and oil improvement.</title>
        <authorList>
            <person name="Chen X."/>
        </authorList>
    </citation>
    <scope>NUCLEOTIDE SEQUENCE [LARGE SCALE GENOMIC DNA]</scope>
    <source>
        <strain evidence="6">cv. Fuhuasheng</strain>
        <tissue evidence="5">Leaves</tissue>
    </source>
</reference>
<evidence type="ECO:0000313" key="6">
    <source>
        <dbReference type="Proteomes" id="UP000289738"/>
    </source>
</evidence>
<dbReference type="SUPFAM" id="SSF56784">
    <property type="entry name" value="HAD-like"/>
    <property type="match status" value="1"/>
</dbReference>
<dbReference type="PANTHER" id="PTHR12103">
    <property type="entry name" value="5'-NUCLEOTIDASE DOMAIN-CONTAINING"/>
    <property type="match status" value="1"/>
</dbReference>
<evidence type="ECO:0000256" key="3">
    <source>
        <dbReference type="ARBA" id="ARBA00022801"/>
    </source>
</evidence>
<dbReference type="GO" id="GO:0046872">
    <property type="term" value="F:metal ion binding"/>
    <property type="evidence" value="ECO:0007669"/>
    <property type="project" value="UniProtKB-KW"/>
</dbReference>
<dbReference type="InterPro" id="IPR023214">
    <property type="entry name" value="HAD_sf"/>
</dbReference>
<evidence type="ECO:0000313" key="5">
    <source>
        <dbReference type="EMBL" id="RYR17720.1"/>
    </source>
</evidence>
<gene>
    <name evidence="5" type="ORF">Ahy_B03g062411</name>
</gene>
<dbReference type="AlphaFoldDB" id="A0A444ZU05"/>
<keyword evidence="4" id="KW-0460">Magnesium</keyword>
<dbReference type="Gene3D" id="3.40.50.1000">
    <property type="entry name" value="HAD superfamily/HAD-like"/>
    <property type="match status" value="1"/>
</dbReference>
<evidence type="ECO:0000256" key="4">
    <source>
        <dbReference type="ARBA" id="ARBA00022842"/>
    </source>
</evidence>
<protein>
    <submittedName>
        <fullName evidence="5">Uncharacterized protein</fullName>
    </submittedName>
</protein>
<dbReference type="EMBL" id="SDMP01000013">
    <property type="protein sequence ID" value="RYR17720.1"/>
    <property type="molecule type" value="Genomic_DNA"/>
</dbReference>
<dbReference type="InterPro" id="IPR008380">
    <property type="entry name" value="HAD-SF_hydro_IG_5-nucl"/>
</dbReference>
<accession>A0A444ZU05</accession>
<dbReference type="Pfam" id="PF05761">
    <property type="entry name" value="5_nucleotid"/>
    <property type="match status" value="1"/>
</dbReference>
<evidence type="ECO:0000256" key="1">
    <source>
        <dbReference type="ARBA" id="ARBA00009589"/>
    </source>
</evidence>
<dbReference type="GO" id="GO:0008253">
    <property type="term" value="F:5'-nucleotidase activity"/>
    <property type="evidence" value="ECO:0007669"/>
    <property type="project" value="TreeGrafter"/>
</dbReference>
<evidence type="ECO:0000256" key="2">
    <source>
        <dbReference type="ARBA" id="ARBA00022723"/>
    </source>
</evidence>
<comment type="caution">
    <text evidence="5">The sequence shown here is derived from an EMBL/GenBank/DDBJ whole genome shotgun (WGS) entry which is preliminary data.</text>
</comment>
<keyword evidence="2" id="KW-0479">Metal-binding</keyword>
<organism evidence="5 6">
    <name type="scientific">Arachis hypogaea</name>
    <name type="common">Peanut</name>
    <dbReference type="NCBI Taxonomy" id="3818"/>
    <lineage>
        <taxon>Eukaryota</taxon>
        <taxon>Viridiplantae</taxon>
        <taxon>Streptophyta</taxon>
        <taxon>Embryophyta</taxon>
        <taxon>Tracheophyta</taxon>
        <taxon>Spermatophyta</taxon>
        <taxon>Magnoliopsida</taxon>
        <taxon>eudicotyledons</taxon>
        <taxon>Gunneridae</taxon>
        <taxon>Pentapetalae</taxon>
        <taxon>rosids</taxon>
        <taxon>fabids</taxon>
        <taxon>Fabales</taxon>
        <taxon>Fabaceae</taxon>
        <taxon>Papilionoideae</taxon>
        <taxon>50 kb inversion clade</taxon>
        <taxon>dalbergioids sensu lato</taxon>
        <taxon>Dalbergieae</taxon>
        <taxon>Pterocarpus clade</taxon>
        <taxon>Arachis</taxon>
    </lineage>
</organism>
<dbReference type="PANTHER" id="PTHR12103:SF15">
    <property type="entry name" value="CYTOSOLIC PURINE 5'-NUCLEOTIDASE"/>
    <property type="match status" value="1"/>
</dbReference>
<sequence length="143" mass="16648">MQNNIKIIYYSLWDYTNIVMNFLSGSSEVDGSKSFAWLQSFDVVITGSAKPGFFHEKNHANLFGVVPETEMLLNTDNGSPMSQLEKEVQLLWESRDTRKRDRIEDEIHHLKWSLKTEKENGHLNQQKDFRSVSVCLHSQEQEN</sequence>
<name>A0A444ZU05_ARAHY</name>
<proteinExistence type="inferred from homology"/>
<dbReference type="Proteomes" id="UP000289738">
    <property type="component" value="Chromosome B03"/>
</dbReference>
<comment type="similarity">
    <text evidence="1">Belongs to the 5'(3')-deoxyribonucleotidase family.</text>
</comment>
<dbReference type="InterPro" id="IPR036412">
    <property type="entry name" value="HAD-like_sf"/>
</dbReference>
<keyword evidence="3" id="KW-0378">Hydrolase</keyword>